<feature type="chain" id="PRO_5019553469" description="SET domain-containing protein" evidence="1">
    <location>
        <begin position="24"/>
        <end position="84"/>
    </location>
</feature>
<feature type="signal peptide" evidence="1">
    <location>
        <begin position="1"/>
        <end position="23"/>
    </location>
</feature>
<dbReference type="AlphaFoldDB" id="A0A438BU10"/>
<dbReference type="EMBL" id="QGNW01002619">
    <property type="protein sequence ID" value="RVW14456.1"/>
    <property type="molecule type" value="Genomic_DNA"/>
</dbReference>
<dbReference type="SUPFAM" id="SSF82199">
    <property type="entry name" value="SET domain"/>
    <property type="match status" value="1"/>
</dbReference>
<dbReference type="InterPro" id="IPR001214">
    <property type="entry name" value="SET_dom"/>
</dbReference>
<organism evidence="3 4">
    <name type="scientific">Vitis vinifera</name>
    <name type="common">Grape</name>
    <dbReference type="NCBI Taxonomy" id="29760"/>
    <lineage>
        <taxon>Eukaryota</taxon>
        <taxon>Viridiplantae</taxon>
        <taxon>Streptophyta</taxon>
        <taxon>Embryophyta</taxon>
        <taxon>Tracheophyta</taxon>
        <taxon>Spermatophyta</taxon>
        <taxon>Magnoliopsida</taxon>
        <taxon>eudicotyledons</taxon>
        <taxon>Gunneridae</taxon>
        <taxon>Pentapetalae</taxon>
        <taxon>rosids</taxon>
        <taxon>Vitales</taxon>
        <taxon>Vitaceae</taxon>
        <taxon>Viteae</taxon>
        <taxon>Vitis</taxon>
    </lineage>
</organism>
<feature type="domain" description="SET" evidence="2">
    <location>
        <begin position="53"/>
        <end position="79"/>
    </location>
</feature>
<evidence type="ECO:0000313" key="4">
    <source>
        <dbReference type="Proteomes" id="UP000288805"/>
    </source>
</evidence>
<dbReference type="InterPro" id="IPR046341">
    <property type="entry name" value="SET_dom_sf"/>
</dbReference>
<sequence length="84" mass="9520">MCMSLARQLFSLSLFGTFGETLGLILMPTPLPPEPDLRKRIGVNHFCFGLLLRQVEGETRVGVFAARSIKAGEPLTYDYRYLWI</sequence>
<keyword evidence="1" id="KW-0732">Signal</keyword>
<dbReference type="Pfam" id="PF00856">
    <property type="entry name" value="SET"/>
    <property type="match status" value="1"/>
</dbReference>
<comment type="caution">
    <text evidence="3">The sequence shown here is derived from an EMBL/GenBank/DDBJ whole genome shotgun (WGS) entry which is preliminary data.</text>
</comment>
<evidence type="ECO:0000259" key="2">
    <source>
        <dbReference type="Pfam" id="PF00856"/>
    </source>
</evidence>
<dbReference type="Gene3D" id="2.170.270.10">
    <property type="entry name" value="SET domain"/>
    <property type="match status" value="1"/>
</dbReference>
<reference evidence="3 4" key="1">
    <citation type="journal article" date="2018" name="PLoS Genet.">
        <title>Population sequencing reveals clonal diversity and ancestral inbreeding in the grapevine cultivar Chardonnay.</title>
        <authorList>
            <person name="Roach M.J."/>
            <person name="Johnson D.L."/>
            <person name="Bohlmann J."/>
            <person name="van Vuuren H.J."/>
            <person name="Jones S.J."/>
            <person name="Pretorius I.S."/>
            <person name="Schmidt S.A."/>
            <person name="Borneman A.R."/>
        </authorList>
    </citation>
    <scope>NUCLEOTIDE SEQUENCE [LARGE SCALE GENOMIC DNA]</scope>
    <source>
        <strain evidence="4">cv. Chardonnay</strain>
        <tissue evidence="3">Leaf</tissue>
    </source>
</reference>
<evidence type="ECO:0000313" key="3">
    <source>
        <dbReference type="EMBL" id="RVW14456.1"/>
    </source>
</evidence>
<protein>
    <recommendedName>
        <fullName evidence="2">SET domain-containing protein</fullName>
    </recommendedName>
</protein>
<gene>
    <name evidence="3" type="ORF">CK203_090788</name>
</gene>
<accession>A0A438BU10</accession>
<name>A0A438BU10_VITVI</name>
<dbReference type="Proteomes" id="UP000288805">
    <property type="component" value="Unassembled WGS sequence"/>
</dbReference>
<evidence type="ECO:0000256" key="1">
    <source>
        <dbReference type="SAM" id="SignalP"/>
    </source>
</evidence>
<proteinExistence type="predicted"/>